<dbReference type="PANTHER" id="PTHR24321:SF8">
    <property type="entry name" value="ESTRADIOL 17-BETA-DEHYDROGENASE 8-RELATED"/>
    <property type="match status" value="1"/>
</dbReference>
<keyword evidence="6" id="KW-1185">Reference proteome</keyword>
<dbReference type="Proteomes" id="UP001155145">
    <property type="component" value="Unassembled WGS sequence"/>
</dbReference>
<dbReference type="EMBL" id="CP094984">
    <property type="protein sequence ID" value="UON92028.1"/>
    <property type="molecule type" value="Genomic_DNA"/>
</dbReference>
<name>A0A9X1S8M6_9MICC</name>
<evidence type="ECO:0000313" key="4">
    <source>
        <dbReference type="EMBL" id="MCC3272098.1"/>
    </source>
</evidence>
<dbReference type="RefSeq" id="WP_227903043.1">
    <property type="nucleotide sequence ID" value="NZ_CP094984.1"/>
</dbReference>
<dbReference type="Gene3D" id="3.40.50.720">
    <property type="entry name" value="NAD(P)-binding Rossmann-like Domain"/>
    <property type="match status" value="1"/>
</dbReference>
<evidence type="ECO:0000313" key="6">
    <source>
        <dbReference type="Proteomes" id="UP000829758"/>
    </source>
</evidence>
<evidence type="ECO:0000256" key="3">
    <source>
        <dbReference type="RuleBase" id="RU000363"/>
    </source>
</evidence>
<protein>
    <submittedName>
        <fullName evidence="4">SDR family oxidoreductase</fullName>
    </submittedName>
</protein>
<dbReference type="FunFam" id="3.40.50.720:FF:000173">
    <property type="entry name" value="3-oxoacyl-[acyl-carrier protein] reductase"/>
    <property type="match status" value="1"/>
</dbReference>
<dbReference type="SUPFAM" id="SSF51735">
    <property type="entry name" value="NAD(P)-binding Rossmann-fold domains"/>
    <property type="match status" value="1"/>
</dbReference>
<keyword evidence="2" id="KW-0560">Oxidoreductase</keyword>
<organism evidence="4 7">
    <name type="scientific">Arthrobacter zhangbolii</name>
    <dbReference type="NCBI Taxonomy" id="2886936"/>
    <lineage>
        <taxon>Bacteria</taxon>
        <taxon>Bacillati</taxon>
        <taxon>Actinomycetota</taxon>
        <taxon>Actinomycetes</taxon>
        <taxon>Micrococcales</taxon>
        <taxon>Micrococcaceae</taxon>
        <taxon>Arthrobacter</taxon>
    </lineage>
</organism>
<dbReference type="InterPro" id="IPR036291">
    <property type="entry name" value="NAD(P)-bd_dom_sf"/>
</dbReference>
<dbReference type="GO" id="GO:0016491">
    <property type="term" value="F:oxidoreductase activity"/>
    <property type="evidence" value="ECO:0007669"/>
    <property type="project" value="UniProtKB-KW"/>
</dbReference>
<dbReference type="PRINTS" id="PR00080">
    <property type="entry name" value="SDRFAMILY"/>
</dbReference>
<proteinExistence type="inferred from homology"/>
<dbReference type="CDD" id="cd05233">
    <property type="entry name" value="SDR_c"/>
    <property type="match status" value="1"/>
</dbReference>
<dbReference type="PANTHER" id="PTHR24321">
    <property type="entry name" value="DEHYDROGENASES, SHORT CHAIN"/>
    <property type="match status" value="1"/>
</dbReference>
<reference evidence="4" key="1">
    <citation type="submission" date="2021-10" db="EMBL/GenBank/DDBJ databases">
        <title>Novel species in genus Arthrobacter.</title>
        <authorList>
            <person name="Liu Y."/>
        </authorList>
    </citation>
    <scope>NUCLEOTIDE SEQUENCE</scope>
    <source>
        <strain evidence="4">Zg-Y462</strain>
        <strain evidence="6">zg-Y462</strain>
    </source>
</reference>
<sequence length="289" mass="30100">MMWITFMDHTAVVGAKGVPVQLQDKIAVITGAGSGMGLAAVRTFVAEGATVYALDISQAALDRELADLPGATGIAVDIADSAAVNAAFKRVADEHGRLDVLINAAGVNTPHRQATEWLDGINHRMLDAMKAGEPFTPEFITEIPDEDFDRVMRINVYGTFYCLRAAVPLLKAAGGGAVVNFASVAGLVGLPMPTYYPASKAAVVGMTRTTAGELAPFGIRVNALAPAGINTQLMTQSGEDHVQALLALQPLKRLAEPEEIAGTLVFLASDAGAHYTGQVLSPSGGALMS</sequence>
<comment type="similarity">
    <text evidence="1 3">Belongs to the short-chain dehydrogenases/reductases (SDR) family.</text>
</comment>
<evidence type="ECO:0000313" key="7">
    <source>
        <dbReference type="Proteomes" id="UP001155145"/>
    </source>
</evidence>
<dbReference type="InterPro" id="IPR002347">
    <property type="entry name" value="SDR_fam"/>
</dbReference>
<evidence type="ECO:0000313" key="5">
    <source>
        <dbReference type="EMBL" id="UON92028.1"/>
    </source>
</evidence>
<dbReference type="AlphaFoldDB" id="A0A9X1S8M6"/>
<dbReference type="PRINTS" id="PR00081">
    <property type="entry name" value="GDHRDH"/>
</dbReference>
<gene>
    <name evidence="4" type="ORF">LJ755_05060</name>
    <name evidence="5" type="ORF">MUK71_15860</name>
</gene>
<dbReference type="Pfam" id="PF13561">
    <property type="entry name" value="adh_short_C2"/>
    <property type="match status" value="1"/>
</dbReference>
<accession>A0A9X1S8M6</accession>
<dbReference type="Pfam" id="PF00106">
    <property type="entry name" value="adh_short"/>
    <property type="match status" value="1"/>
</dbReference>
<evidence type="ECO:0000256" key="2">
    <source>
        <dbReference type="ARBA" id="ARBA00023002"/>
    </source>
</evidence>
<evidence type="ECO:0000256" key="1">
    <source>
        <dbReference type="ARBA" id="ARBA00006484"/>
    </source>
</evidence>
<dbReference type="EMBL" id="JAJFZT010000003">
    <property type="protein sequence ID" value="MCC3272098.1"/>
    <property type="molecule type" value="Genomic_DNA"/>
</dbReference>
<dbReference type="Proteomes" id="UP000829758">
    <property type="component" value="Chromosome"/>
</dbReference>